<sequence length="260" mass="28536">MDVIPAEAPVILNRGPRINGMGEHGSSRRRVLNTTSADLHHRLRDEQRVQAVKPPSLPDFEELQPANGGPRHSSNPARRPNVPNVNHKVTTSNPLVVAPGIGTREEPLPTRSHFIEATIRLRSVAEDNAAQAATLGFLSTRLEESRKRLQDLRNLAQTLRVRRQRMETAITYLGLHKGTWDMPDADTQGHEGDRDRRAPSPSPGIGRPPPRQQSRPSAKLGARPTALDLLGSSPQGPAEPQPSGEPLHFRGAPSPSPRRF</sequence>
<dbReference type="RefSeq" id="XP_007866246.1">
    <property type="nucleotide sequence ID" value="XM_007868055.1"/>
</dbReference>
<name>S7Q4X7_GLOTA</name>
<feature type="compositionally biased region" description="Basic and acidic residues" evidence="2">
    <location>
        <begin position="187"/>
        <end position="198"/>
    </location>
</feature>
<gene>
    <name evidence="3" type="ORF">GLOTRDRAFT_111117</name>
</gene>
<dbReference type="KEGG" id="gtr:GLOTRDRAFT_111117"/>
<feature type="compositionally biased region" description="Pro residues" evidence="2">
    <location>
        <begin position="200"/>
        <end position="211"/>
    </location>
</feature>
<dbReference type="AlphaFoldDB" id="S7Q4X7"/>
<accession>S7Q4X7</accession>
<dbReference type="HOGENOM" id="CLU_1071797_0_0_1"/>
<reference evidence="3 4" key="1">
    <citation type="journal article" date="2012" name="Science">
        <title>The Paleozoic origin of enzymatic lignin decomposition reconstructed from 31 fungal genomes.</title>
        <authorList>
            <person name="Floudas D."/>
            <person name="Binder M."/>
            <person name="Riley R."/>
            <person name="Barry K."/>
            <person name="Blanchette R.A."/>
            <person name="Henrissat B."/>
            <person name="Martinez A.T."/>
            <person name="Otillar R."/>
            <person name="Spatafora J.W."/>
            <person name="Yadav J.S."/>
            <person name="Aerts A."/>
            <person name="Benoit I."/>
            <person name="Boyd A."/>
            <person name="Carlson A."/>
            <person name="Copeland A."/>
            <person name="Coutinho P.M."/>
            <person name="de Vries R.P."/>
            <person name="Ferreira P."/>
            <person name="Findley K."/>
            <person name="Foster B."/>
            <person name="Gaskell J."/>
            <person name="Glotzer D."/>
            <person name="Gorecki P."/>
            <person name="Heitman J."/>
            <person name="Hesse C."/>
            <person name="Hori C."/>
            <person name="Igarashi K."/>
            <person name="Jurgens J.A."/>
            <person name="Kallen N."/>
            <person name="Kersten P."/>
            <person name="Kohler A."/>
            <person name="Kuees U."/>
            <person name="Kumar T.K.A."/>
            <person name="Kuo A."/>
            <person name="LaButti K."/>
            <person name="Larrondo L.F."/>
            <person name="Lindquist E."/>
            <person name="Ling A."/>
            <person name="Lombard V."/>
            <person name="Lucas S."/>
            <person name="Lundell T."/>
            <person name="Martin R."/>
            <person name="McLaughlin D.J."/>
            <person name="Morgenstern I."/>
            <person name="Morin E."/>
            <person name="Murat C."/>
            <person name="Nagy L.G."/>
            <person name="Nolan M."/>
            <person name="Ohm R.A."/>
            <person name="Patyshakuliyeva A."/>
            <person name="Rokas A."/>
            <person name="Ruiz-Duenas F.J."/>
            <person name="Sabat G."/>
            <person name="Salamov A."/>
            <person name="Samejima M."/>
            <person name="Schmutz J."/>
            <person name="Slot J.C."/>
            <person name="St John F."/>
            <person name="Stenlid J."/>
            <person name="Sun H."/>
            <person name="Sun S."/>
            <person name="Syed K."/>
            <person name="Tsang A."/>
            <person name="Wiebenga A."/>
            <person name="Young D."/>
            <person name="Pisabarro A."/>
            <person name="Eastwood D.C."/>
            <person name="Martin F."/>
            <person name="Cullen D."/>
            <person name="Grigoriev I.V."/>
            <person name="Hibbett D.S."/>
        </authorList>
    </citation>
    <scope>NUCLEOTIDE SEQUENCE [LARGE SCALE GENOMIC DNA]</scope>
    <source>
        <strain evidence="3 4">ATCC 11539</strain>
    </source>
</reference>
<dbReference type="GeneID" id="19299336"/>
<proteinExistence type="predicted"/>
<feature type="compositionally biased region" description="Low complexity" evidence="2">
    <location>
        <begin position="75"/>
        <end position="86"/>
    </location>
</feature>
<feature type="coiled-coil region" evidence="1">
    <location>
        <begin position="135"/>
        <end position="169"/>
    </location>
</feature>
<evidence type="ECO:0000256" key="2">
    <source>
        <dbReference type="SAM" id="MobiDB-lite"/>
    </source>
</evidence>
<dbReference type="Proteomes" id="UP000030669">
    <property type="component" value="Unassembled WGS sequence"/>
</dbReference>
<feature type="non-terminal residue" evidence="3">
    <location>
        <position position="260"/>
    </location>
</feature>
<keyword evidence="1" id="KW-0175">Coiled coil</keyword>
<organism evidence="3 4">
    <name type="scientific">Gloeophyllum trabeum (strain ATCC 11539 / FP-39264 / Madison 617)</name>
    <name type="common">Brown rot fungus</name>
    <dbReference type="NCBI Taxonomy" id="670483"/>
    <lineage>
        <taxon>Eukaryota</taxon>
        <taxon>Fungi</taxon>
        <taxon>Dikarya</taxon>
        <taxon>Basidiomycota</taxon>
        <taxon>Agaricomycotina</taxon>
        <taxon>Agaricomycetes</taxon>
        <taxon>Gloeophyllales</taxon>
        <taxon>Gloeophyllaceae</taxon>
        <taxon>Gloeophyllum</taxon>
    </lineage>
</organism>
<protein>
    <submittedName>
        <fullName evidence="3">Uncharacterized protein</fullName>
    </submittedName>
</protein>
<dbReference type="EMBL" id="KB469302">
    <property type="protein sequence ID" value="EPQ55076.1"/>
    <property type="molecule type" value="Genomic_DNA"/>
</dbReference>
<evidence type="ECO:0000313" key="3">
    <source>
        <dbReference type="EMBL" id="EPQ55076.1"/>
    </source>
</evidence>
<evidence type="ECO:0000313" key="4">
    <source>
        <dbReference type="Proteomes" id="UP000030669"/>
    </source>
</evidence>
<feature type="region of interest" description="Disordered" evidence="2">
    <location>
        <begin position="178"/>
        <end position="260"/>
    </location>
</feature>
<keyword evidence="4" id="KW-1185">Reference proteome</keyword>
<feature type="region of interest" description="Disordered" evidence="2">
    <location>
        <begin position="47"/>
        <end position="104"/>
    </location>
</feature>
<evidence type="ECO:0000256" key="1">
    <source>
        <dbReference type="SAM" id="Coils"/>
    </source>
</evidence>